<protein>
    <submittedName>
        <fullName evidence="1">Glycosyltransferase</fullName>
    </submittedName>
</protein>
<dbReference type="InterPro" id="IPR029044">
    <property type="entry name" value="Nucleotide-diphossugar_trans"/>
</dbReference>
<accession>A0A4Q9HEW1</accession>
<gene>
    <name evidence="1" type="ORF">EYS08_08180</name>
</gene>
<organism evidence="1 2">
    <name type="scientific">Pedobacter kyonggii</name>
    <dbReference type="NCBI Taxonomy" id="1926871"/>
    <lineage>
        <taxon>Bacteria</taxon>
        <taxon>Pseudomonadati</taxon>
        <taxon>Bacteroidota</taxon>
        <taxon>Sphingobacteriia</taxon>
        <taxon>Sphingobacteriales</taxon>
        <taxon>Sphingobacteriaceae</taxon>
        <taxon>Pedobacter</taxon>
    </lineage>
</organism>
<proteinExistence type="predicted"/>
<keyword evidence="1" id="KW-0808">Transferase</keyword>
<keyword evidence="2" id="KW-1185">Reference proteome</keyword>
<evidence type="ECO:0000313" key="1">
    <source>
        <dbReference type="EMBL" id="TBO43309.1"/>
    </source>
</evidence>
<comment type="caution">
    <text evidence="1">The sequence shown here is derived from an EMBL/GenBank/DDBJ whole genome shotgun (WGS) entry which is preliminary data.</text>
</comment>
<dbReference type="EMBL" id="SIXF01000005">
    <property type="protein sequence ID" value="TBO43309.1"/>
    <property type="molecule type" value="Genomic_DNA"/>
</dbReference>
<sequence length="282" mass="32501">MNNQIEKILAVVVIYNTDLSKADTLKSIGKDLEENDMQMDLFIFDNSPNAQPLIDIRGFNILKYIHATENAGVSKAYNEGARFAETLGKQWLLLLDQDTSFDGGIINAYTNGILNQPDINLFCPIIKVKESIIFSPFIRKFKRGFAMKSVKPVRYPFVKFSPVNSGILVNLSAFLDAGGYNEKVKLDFSDLEFIERFRKFNLEFQVLDSEARQDFSNDIQDITRLNSRYKFFCEGAKNCDKKNLTERFQYLVVVFIRATMLVKRTRSLIFYKTMFTNFIIAN</sequence>
<dbReference type="RefSeq" id="WP_131029553.1">
    <property type="nucleotide sequence ID" value="NZ_SIXF01000005.1"/>
</dbReference>
<dbReference type="SUPFAM" id="SSF53448">
    <property type="entry name" value="Nucleotide-diphospho-sugar transferases"/>
    <property type="match status" value="1"/>
</dbReference>
<dbReference type="Proteomes" id="UP000291819">
    <property type="component" value="Unassembled WGS sequence"/>
</dbReference>
<dbReference type="GO" id="GO:0016740">
    <property type="term" value="F:transferase activity"/>
    <property type="evidence" value="ECO:0007669"/>
    <property type="project" value="UniProtKB-KW"/>
</dbReference>
<evidence type="ECO:0000313" key="2">
    <source>
        <dbReference type="Proteomes" id="UP000291819"/>
    </source>
</evidence>
<dbReference type="Gene3D" id="3.90.550.10">
    <property type="entry name" value="Spore Coat Polysaccharide Biosynthesis Protein SpsA, Chain A"/>
    <property type="match status" value="1"/>
</dbReference>
<dbReference type="OrthoDB" id="1351873at2"/>
<name>A0A4Q9HEW1_9SPHI</name>
<reference evidence="1 2" key="1">
    <citation type="submission" date="2019-02" db="EMBL/GenBank/DDBJ databases">
        <title>Pedobacter kyonggii whole genome sequence analysis.</title>
        <authorList>
            <person name="Dahal R.H."/>
        </authorList>
    </citation>
    <scope>NUCLEOTIDE SEQUENCE [LARGE SCALE GENOMIC DNA]</scope>
    <source>
        <strain evidence="1 2">K-4-11-1</strain>
    </source>
</reference>
<dbReference type="AlphaFoldDB" id="A0A4Q9HEW1"/>